<dbReference type="Proteomes" id="UP000822152">
    <property type="component" value="Unassembled WGS sequence"/>
</dbReference>
<sequence length="802" mass="89584">MRNRDFNQKKNNKGFSLFTVIIAIAFAGILGMLTIYIAMSNFNMKITDLKGKDSFYTAERAIEEIRVGLQEEVGDAMSEAYIQVLEKYEISDSSQKGQDETRQEDFCKLFYSNLSERVNEVYKQLKEKYVDLVIPEDETLEIVTPEFKSLNPQTDQINRNSKIYLKNLKAIYVDPKGRASIIKTDIRLGIPDVKFATPSTLPDLMNMVVVANGGIICQTDSVLKEGNKLSGTIYAGTIKDADKNGRLENQKDTSIWVKPNASLSVLSGKYLVCSGEVNVGTNGTFDSESGVSLWARGMTVNSATAKLLGNTYFADDLTVGKGTGSSVTLAGNYYGYGSTDSAKDNKCYYAGQYNNYKDADLSSAIVINGKSTTVDLSGLKKFMLAGKSYISSTKVPSVNEKTNSKDVMTGESLTVKGTQLAYLVPAEILGNDINNTESNYNNPMTYEEFTNSGLMQNTIPVKWDTPVESWGGKTLRQIGVDQKKPIQEVYYNYDGGYVYFYLNFSDNDSASGFMNEYYQKNPQMKKNVDQYLAFYFNGQDLTGKNSGIYVNDSQAYLLYVTNGNVLSYDGEKSEGKLYDATHSEMTLRLLNDQIQYQNKWYTLNRKMIDNYGDLEENVQDPEDETVPSHNEKDIDQSVYDNLVNERKLRRFVQNKPQQTFKYPDNESPNVMLCNNASNNKYEIQGTDTTLTIDKSLETSLKLVVCTGDVEIAAGVNFQGIIMTDGKITLNPGASLEAAPVAAAKIFQEEIKDGESKVKVQDFFWSGDQYALGNTADNSQNSDGTYKVYDIADCVTYKNWKKE</sequence>
<keyword evidence="1" id="KW-1133">Transmembrane helix</keyword>
<feature type="transmembrane region" description="Helical" evidence="1">
    <location>
        <begin position="15"/>
        <end position="39"/>
    </location>
</feature>
<accession>A0ABX2GQ18</accession>
<proteinExistence type="predicted"/>
<keyword evidence="1" id="KW-0472">Membrane</keyword>
<evidence type="ECO:0000313" key="2">
    <source>
        <dbReference type="EMBL" id="NSF73854.1"/>
    </source>
</evidence>
<reference evidence="2 3" key="1">
    <citation type="journal article" date="2020" name="Cell Host Microbe">
        <title>Functional and Genomic Variation between Human-Derived Isolates of Lachnospiraceae Reveals Inter- and Intra-Species Diversity.</title>
        <authorList>
            <person name="Sorbara M.T."/>
            <person name="Littmann E.R."/>
            <person name="Fontana E."/>
            <person name="Moody T.U."/>
            <person name="Kohout C.E."/>
            <person name="Gjonbalaj M."/>
            <person name="Eaton V."/>
            <person name="Seok R."/>
            <person name="Leiner I.M."/>
            <person name="Pamer E.G."/>
        </authorList>
    </citation>
    <scope>NUCLEOTIDE SEQUENCE [LARGE SCALE GENOMIC DNA]</scope>
    <source>
        <strain evidence="2 3">MSK.20.11</strain>
    </source>
</reference>
<gene>
    <name evidence="2" type="ORF">G4952_08515</name>
</gene>
<organism evidence="2 3">
    <name type="scientific">Blautia wexlerae</name>
    <dbReference type="NCBI Taxonomy" id="418240"/>
    <lineage>
        <taxon>Bacteria</taxon>
        <taxon>Bacillati</taxon>
        <taxon>Bacillota</taxon>
        <taxon>Clostridia</taxon>
        <taxon>Lachnospirales</taxon>
        <taxon>Lachnospiraceae</taxon>
        <taxon>Blautia</taxon>
    </lineage>
</organism>
<evidence type="ECO:0000256" key="1">
    <source>
        <dbReference type="SAM" id="Phobius"/>
    </source>
</evidence>
<dbReference type="EMBL" id="JAAIPF010000017">
    <property type="protein sequence ID" value="NSF73854.1"/>
    <property type="molecule type" value="Genomic_DNA"/>
</dbReference>
<protein>
    <submittedName>
        <fullName evidence="2">Uncharacterized protein</fullName>
    </submittedName>
</protein>
<keyword evidence="3" id="KW-1185">Reference proteome</keyword>
<name>A0ABX2GQ18_9FIRM</name>
<dbReference type="RefSeq" id="WP_173743372.1">
    <property type="nucleotide sequence ID" value="NZ_JAAIPF010000017.1"/>
</dbReference>
<comment type="caution">
    <text evidence="2">The sequence shown here is derived from an EMBL/GenBank/DDBJ whole genome shotgun (WGS) entry which is preliminary data.</text>
</comment>
<keyword evidence="1" id="KW-0812">Transmembrane</keyword>
<evidence type="ECO:0000313" key="3">
    <source>
        <dbReference type="Proteomes" id="UP000822152"/>
    </source>
</evidence>